<dbReference type="PANTHER" id="PTHR43798">
    <property type="entry name" value="MONOACYLGLYCEROL LIPASE"/>
    <property type="match status" value="1"/>
</dbReference>
<dbReference type="PRINTS" id="PR00111">
    <property type="entry name" value="ABHYDROLASE"/>
</dbReference>
<gene>
    <name evidence="2" type="ORF">SAMN04488001_0708</name>
</gene>
<dbReference type="InterPro" id="IPR029058">
    <property type="entry name" value="AB_hydrolase_fold"/>
</dbReference>
<evidence type="ECO:0000259" key="1">
    <source>
        <dbReference type="Pfam" id="PF12697"/>
    </source>
</evidence>
<dbReference type="OrthoDB" id="5491135at2"/>
<organism evidence="2 3">
    <name type="scientific">Litoreibacter albidus</name>
    <dbReference type="NCBI Taxonomy" id="670155"/>
    <lineage>
        <taxon>Bacteria</taxon>
        <taxon>Pseudomonadati</taxon>
        <taxon>Pseudomonadota</taxon>
        <taxon>Alphaproteobacteria</taxon>
        <taxon>Rhodobacterales</taxon>
        <taxon>Roseobacteraceae</taxon>
        <taxon>Litoreibacter</taxon>
    </lineage>
</organism>
<feature type="domain" description="AB hydrolase-1" evidence="1">
    <location>
        <begin position="38"/>
        <end position="224"/>
    </location>
</feature>
<evidence type="ECO:0000313" key="2">
    <source>
        <dbReference type="EMBL" id="SDW27104.1"/>
    </source>
</evidence>
<dbReference type="EMBL" id="FNOI01000001">
    <property type="protein sequence ID" value="SDW27104.1"/>
    <property type="molecule type" value="Genomic_DNA"/>
</dbReference>
<name>A0A1H2S7D6_9RHOB</name>
<dbReference type="Gene3D" id="3.40.50.1820">
    <property type="entry name" value="alpha/beta hydrolase"/>
    <property type="match status" value="1"/>
</dbReference>
<dbReference type="RefSeq" id="WP_089944489.1">
    <property type="nucleotide sequence ID" value="NZ_FNOI01000001.1"/>
</dbReference>
<dbReference type="AlphaFoldDB" id="A0A1H2S7D6"/>
<protein>
    <submittedName>
        <fullName evidence="2">Pimeloyl-ACP methyl ester carboxylesterase</fullName>
    </submittedName>
</protein>
<evidence type="ECO:0000313" key="3">
    <source>
        <dbReference type="Proteomes" id="UP000199441"/>
    </source>
</evidence>
<dbReference type="PANTHER" id="PTHR43798:SF29">
    <property type="entry name" value="AB HYDROLASE-1 DOMAIN-CONTAINING PROTEIN"/>
    <property type="match status" value="1"/>
</dbReference>
<dbReference type="Proteomes" id="UP000199441">
    <property type="component" value="Unassembled WGS sequence"/>
</dbReference>
<dbReference type="InterPro" id="IPR050266">
    <property type="entry name" value="AB_hydrolase_sf"/>
</dbReference>
<dbReference type="InterPro" id="IPR000073">
    <property type="entry name" value="AB_hydrolase_1"/>
</dbReference>
<reference evidence="3" key="1">
    <citation type="submission" date="2016-10" db="EMBL/GenBank/DDBJ databases">
        <authorList>
            <person name="Varghese N."/>
            <person name="Submissions S."/>
        </authorList>
    </citation>
    <scope>NUCLEOTIDE SEQUENCE [LARGE SCALE GENOMIC DNA]</scope>
    <source>
        <strain evidence="3">DSM 26922</strain>
    </source>
</reference>
<dbReference type="STRING" id="670155.SAMN04488001_0708"/>
<accession>A0A1H2S7D6</accession>
<sequence>MPEPLVLLPGMMCDARLYGPQIKTLGRDRAIHVAPIQAQDTVEAMATEVLANAPATFALAGLSMGGIVAMEVVRRAPTRVTRLALMDTNALSETPAYAASREPQIARVMAGSLVEVMREDMKPDYLAPGAGRQAVLDLVMDMALEMGEGVYLRQSRALQRRPDQQNVLRKLKIPTLILCGEYDRLCPVSRHQFMADLIHGAELCIVPDAGHLPTLEQPEAVNAALKRWLSA</sequence>
<dbReference type="SUPFAM" id="SSF53474">
    <property type="entry name" value="alpha/beta-Hydrolases"/>
    <property type="match status" value="1"/>
</dbReference>
<keyword evidence="3" id="KW-1185">Reference proteome</keyword>
<dbReference type="Pfam" id="PF12697">
    <property type="entry name" value="Abhydrolase_6"/>
    <property type="match status" value="1"/>
</dbReference>
<proteinExistence type="predicted"/>